<reference evidence="1 2" key="1">
    <citation type="submission" date="2018-06" db="EMBL/GenBank/DDBJ databases">
        <title>Genomic Encyclopedia of Type Strains, Phase IV (KMG-IV): sequencing the most valuable type-strain genomes for metagenomic binning, comparative biology and taxonomic classification.</title>
        <authorList>
            <person name="Goeker M."/>
        </authorList>
    </citation>
    <scope>NUCLEOTIDE SEQUENCE [LARGE SCALE GENOMIC DNA]</scope>
    <source>
        <strain evidence="1 2">DSM 25532</strain>
    </source>
</reference>
<dbReference type="Proteomes" id="UP000253426">
    <property type="component" value="Unassembled WGS sequence"/>
</dbReference>
<organism evidence="1 2">
    <name type="scientific">Roseimicrobium gellanilyticum</name>
    <dbReference type="NCBI Taxonomy" id="748857"/>
    <lineage>
        <taxon>Bacteria</taxon>
        <taxon>Pseudomonadati</taxon>
        <taxon>Verrucomicrobiota</taxon>
        <taxon>Verrucomicrobiia</taxon>
        <taxon>Verrucomicrobiales</taxon>
        <taxon>Verrucomicrobiaceae</taxon>
        <taxon>Roseimicrobium</taxon>
    </lineage>
</organism>
<dbReference type="EMBL" id="QNRR01000017">
    <property type="protein sequence ID" value="RBP36393.1"/>
    <property type="molecule type" value="Genomic_DNA"/>
</dbReference>
<accession>A0A366H3H7</accession>
<gene>
    <name evidence="1" type="ORF">DES53_117104</name>
</gene>
<name>A0A366H3H7_9BACT</name>
<evidence type="ECO:0000313" key="2">
    <source>
        <dbReference type="Proteomes" id="UP000253426"/>
    </source>
</evidence>
<keyword evidence="2" id="KW-1185">Reference proteome</keyword>
<dbReference type="AlphaFoldDB" id="A0A366H3H7"/>
<protein>
    <submittedName>
        <fullName evidence="1">Uncharacterized protein</fullName>
    </submittedName>
</protein>
<sequence>MQKGKRLADYKNSFEAAPTVKVDLTPSLYKNSIILFDGENHTVVPLGAVLSLPANLRGHILEKPEGAFLFWPSFLEKNKKWVGSWEVSMAVARGEAEMPKATVEQLANDSRVLVAVFKGGPITILEAVPDKTNKSAGAKE</sequence>
<proteinExistence type="predicted"/>
<evidence type="ECO:0000313" key="1">
    <source>
        <dbReference type="EMBL" id="RBP36393.1"/>
    </source>
</evidence>
<comment type="caution">
    <text evidence="1">The sequence shown here is derived from an EMBL/GenBank/DDBJ whole genome shotgun (WGS) entry which is preliminary data.</text>
</comment>